<dbReference type="InterPro" id="IPR018119">
    <property type="entry name" value="Strictosidine_synth_cons-reg"/>
</dbReference>
<dbReference type="AlphaFoldDB" id="A0A2S2BWH7"/>
<dbReference type="Pfam" id="PF20067">
    <property type="entry name" value="SSL_N"/>
    <property type="match status" value="1"/>
</dbReference>
<feature type="transmembrane region" description="Helical" evidence="6">
    <location>
        <begin position="49"/>
        <end position="71"/>
    </location>
</feature>
<dbReference type="PANTHER" id="PTHR32196">
    <property type="entry name" value="ABC TRANSPORTER PERMEASE PROTEIN YPHD-RELATED-RELATED"/>
    <property type="match status" value="1"/>
</dbReference>
<feature type="domain" description="Strictosidine synthase conserved region" evidence="7">
    <location>
        <begin position="495"/>
        <end position="581"/>
    </location>
</feature>
<gene>
    <name evidence="8" type="ORF">CBI38_16525</name>
</gene>
<organism evidence="8 9">
    <name type="scientific">Rhodococcus oxybenzonivorans</name>
    <dbReference type="NCBI Taxonomy" id="1990687"/>
    <lineage>
        <taxon>Bacteria</taxon>
        <taxon>Bacillati</taxon>
        <taxon>Actinomycetota</taxon>
        <taxon>Actinomycetes</taxon>
        <taxon>Mycobacteriales</taxon>
        <taxon>Nocardiaceae</taxon>
        <taxon>Rhodococcus</taxon>
    </lineage>
</organism>
<feature type="transmembrane region" description="Helical" evidence="6">
    <location>
        <begin position="83"/>
        <end position="116"/>
    </location>
</feature>
<evidence type="ECO:0000256" key="1">
    <source>
        <dbReference type="ARBA" id="ARBA00004651"/>
    </source>
</evidence>
<keyword evidence="5 6" id="KW-0472">Membrane</keyword>
<sequence>MTTTTLRRGPNPLRRGIDAYRMTGGRVSDRIARYRTVSDLFEKRWMEGAVPLVLALSLCFVVIATTDVGTANAPLAIDDVAEWGLLAIGLTVVLVAGGIDLSIGSIVGLCSMFALISDRVWYWPPGWVIPATVVLGALLGSVNGYLIAFLRMRPFITTLVTLIAFGGAAVALQNAHTTQIGIARPALVWDAIPYGKIVGIPTAWFTFLCVLVVAHVMLTRSRWGWWVTATGSDRRSARRNGIPVRAVTFWAYVLSGSMAGSAAILTTARLSRTDAAIGRGWELIVLTAVVLGGVSLKGGRGSVLRATVGVIVVAVIRQATIAEGLDFNYYTVILAAALLAFTILDLQWGKYRRRAVEKLKIDPARVRLGPLTDVTAPGTVWTPNNALTDAPPVGLGKIRGAEACAVDPEGNIYAGDQRGWVWRFRGPDDTEGEIFSRTGGFPCGHAWDREGRMLVAVGGMGVYRIDADGEPQMVANRVARSPLSLVDDSGLRAVDDLDVAPDGSIYASDFSIRNNSTDFLLELVEFRPNGRLIKIAPNGKAEVVATNFVFPNGVCTAHDGQSILVSSTGLCRVDRLWISGPKEGVLEPVLENLPGYPDNIHRSSDGNYWMPLVALRTPMSDLLNRYPQVRRRMTREVSLDNWMVPQLNVSCIIKFSDKGEIIAVKWDKSLKNYPMVTAATERDGYLYFAGVSNNRLGRLALDPDEIGTIDTNLVPGTFGTRTAAEVGS</sequence>
<dbReference type="SUPFAM" id="SSF63829">
    <property type="entry name" value="Calcium-dependent phosphotriesterase"/>
    <property type="match status" value="1"/>
</dbReference>
<evidence type="ECO:0000313" key="8">
    <source>
        <dbReference type="EMBL" id="AWK72919.1"/>
    </source>
</evidence>
<proteinExistence type="predicted"/>
<dbReference type="Pfam" id="PF02653">
    <property type="entry name" value="BPD_transp_2"/>
    <property type="match status" value="1"/>
</dbReference>
<dbReference type="RefSeq" id="WP_109330454.1">
    <property type="nucleotide sequence ID" value="NZ_CP021354.1"/>
</dbReference>
<keyword evidence="2" id="KW-1003">Cell membrane</keyword>
<dbReference type="KEGG" id="roz:CBI38_16525"/>
<dbReference type="GO" id="GO:0005886">
    <property type="term" value="C:plasma membrane"/>
    <property type="evidence" value="ECO:0007669"/>
    <property type="project" value="UniProtKB-SubCell"/>
</dbReference>
<feature type="transmembrane region" description="Helical" evidence="6">
    <location>
        <begin position="194"/>
        <end position="218"/>
    </location>
</feature>
<dbReference type="EMBL" id="CP021354">
    <property type="protein sequence ID" value="AWK72919.1"/>
    <property type="molecule type" value="Genomic_DNA"/>
</dbReference>
<evidence type="ECO:0000256" key="2">
    <source>
        <dbReference type="ARBA" id="ARBA00022475"/>
    </source>
</evidence>
<evidence type="ECO:0000259" key="7">
    <source>
        <dbReference type="Pfam" id="PF03088"/>
    </source>
</evidence>
<dbReference type="Pfam" id="PF03088">
    <property type="entry name" value="Str_synth"/>
    <property type="match status" value="1"/>
</dbReference>
<protein>
    <recommendedName>
        <fullName evidence="7">Strictosidine synthase conserved region domain-containing protein</fullName>
    </recommendedName>
</protein>
<keyword evidence="9" id="KW-1185">Reference proteome</keyword>
<evidence type="ECO:0000313" key="9">
    <source>
        <dbReference type="Proteomes" id="UP000245711"/>
    </source>
</evidence>
<evidence type="ECO:0000256" key="5">
    <source>
        <dbReference type="ARBA" id="ARBA00023136"/>
    </source>
</evidence>
<evidence type="ECO:0000256" key="6">
    <source>
        <dbReference type="SAM" id="Phobius"/>
    </source>
</evidence>
<comment type="subcellular location">
    <subcellularLocation>
        <location evidence="1">Cell membrane</location>
        <topology evidence="1">Multi-pass membrane protein</topology>
    </subcellularLocation>
</comment>
<feature type="transmembrane region" description="Helical" evidence="6">
    <location>
        <begin position="155"/>
        <end position="174"/>
    </location>
</feature>
<name>A0A2S2BWH7_9NOCA</name>
<feature type="transmembrane region" description="Helical" evidence="6">
    <location>
        <begin position="128"/>
        <end position="148"/>
    </location>
</feature>
<feature type="transmembrane region" description="Helical" evidence="6">
    <location>
        <begin position="327"/>
        <end position="344"/>
    </location>
</feature>
<dbReference type="GO" id="GO:0022857">
    <property type="term" value="F:transmembrane transporter activity"/>
    <property type="evidence" value="ECO:0007669"/>
    <property type="project" value="InterPro"/>
</dbReference>
<dbReference type="InterPro" id="IPR011042">
    <property type="entry name" value="6-blade_b-propeller_TolB-like"/>
</dbReference>
<dbReference type="OrthoDB" id="6844941at2"/>
<dbReference type="InterPro" id="IPR001851">
    <property type="entry name" value="ABC_transp_permease"/>
</dbReference>
<dbReference type="Proteomes" id="UP000245711">
    <property type="component" value="Chromosome"/>
</dbReference>
<dbReference type="PANTHER" id="PTHR32196:SF63">
    <property type="entry name" value="INNER MEMBRANE ABC TRANSPORTER PERMEASE PROTEIN YJFF"/>
    <property type="match status" value="1"/>
</dbReference>
<evidence type="ECO:0000256" key="3">
    <source>
        <dbReference type="ARBA" id="ARBA00022692"/>
    </source>
</evidence>
<reference evidence="8 9" key="1">
    <citation type="submission" date="2017-05" db="EMBL/GenBank/DDBJ databases">
        <title>Isolation of Rhodococcus sp. S2-17 biodegrading of BP-3.</title>
        <authorList>
            <person name="Lee Y."/>
            <person name="Kim K.H."/>
            <person name="Chun B.H."/>
            <person name="Jung H.S."/>
            <person name="Jeon C.O."/>
        </authorList>
    </citation>
    <scope>NUCLEOTIDE SEQUENCE [LARGE SCALE GENOMIC DNA]</scope>
    <source>
        <strain evidence="8 9">S2-17</strain>
    </source>
</reference>
<dbReference type="Gene3D" id="2.120.10.30">
    <property type="entry name" value="TolB, C-terminal domain"/>
    <property type="match status" value="1"/>
</dbReference>
<keyword evidence="3 6" id="KW-0812">Transmembrane</keyword>
<feature type="transmembrane region" description="Helical" evidence="6">
    <location>
        <begin position="244"/>
        <end position="265"/>
    </location>
</feature>
<accession>A0A2S2BWH7</accession>
<dbReference type="CDD" id="cd06579">
    <property type="entry name" value="TM_PBP1_transp_AraH_like"/>
    <property type="match status" value="1"/>
</dbReference>
<evidence type="ECO:0000256" key="4">
    <source>
        <dbReference type="ARBA" id="ARBA00022989"/>
    </source>
</evidence>
<feature type="transmembrane region" description="Helical" evidence="6">
    <location>
        <begin position="277"/>
        <end position="296"/>
    </location>
</feature>
<keyword evidence="4 6" id="KW-1133">Transmembrane helix</keyword>